<keyword evidence="6 16" id="KW-0479">Metal-binding</keyword>
<evidence type="ECO:0000256" key="12">
    <source>
        <dbReference type="ARBA" id="ARBA00023027"/>
    </source>
</evidence>
<dbReference type="PROSITE" id="PS00198">
    <property type="entry name" value="4FE4S_FER_1"/>
    <property type="match status" value="2"/>
</dbReference>
<gene>
    <name evidence="15 19" type="primary">nuoH</name>
    <name evidence="16" type="synonym">nuoI</name>
    <name evidence="19" type="ORF">NS506_04543</name>
</gene>
<comment type="subunit">
    <text evidence="16">NDH-1 is composed of 14 different subunits. Subunits NuoA, H, J, K, L, M, N constitute the membrane sector of the complex.</text>
</comment>
<dbReference type="Gene3D" id="3.30.70.3270">
    <property type="match status" value="1"/>
</dbReference>
<feature type="transmembrane region" description="Helical" evidence="15">
    <location>
        <begin position="193"/>
        <end position="216"/>
    </location>
</feature>
<dbReference type="InterPro" id="IPR017896">
    <property type="entry name" value="4Fe4S_Fe-S-bd"/>
</dbReference>
<keyword evidence="19" id="KW-0560">Oxidoreductase</keyword>
<accession>A0ABC8AWY5</accession>
<keyword evidence="2 16" id="KW-1003">Cell membrane</keyword>
<dbReference type="NCBIfam" id="TIGR01971">
    <property type="entry name" value="NuoI"/>
    <property type="match status" value="1"/>
</dbReference>
<keyword evidence="5 16" id="KW-0874">Quinone</keyword>
<keyword evidence="10 16" id="KW-0408">Iron</keyword>
<comment type="catalytic activity">
    <reaction evidence="16">
        <text>a quinone + NADH + 5 H(+)(in) = a quinol + NAD(+) + 4 H(+)(out)</text>
        <dbReference type="Rhea" id="RHEA:57888"/>
        <dbReference type="ChEBI" id="CHEBI:15378"/>
        <dbReference type="ChEBI" id="CHEBI:24646"/>
        <dbReference type="ChEBI" id="CHEBI:57540"/>
        <dbReference type="ChEBI" id="CHEBI:57945"/>
        <dbReference type="ChEBI" id="CHEBI:132124"/>
    </reaction>
</comment>
<keyword evidence="12 16" id="KW-0520">NAD</keyword>
<dbReference type="EMBL" id="CP017839">
    <property type="protein sequence ID" value="APA98591.1"/>
    <property type="molecule type" value="Genomic_DNA"/>
</dbReference>
<dbReference type="GO" id="GO:0048038">
    <property type="term" value="F:quinone binding"/>
    <property type="evidence" value="ECO:0007669"/>
    <property type="project" value="UniProtKB-KW"/>
</dbReference>
<feature type="transmembrane region" description="Helical" evidence="15">
    <location>
        <begin position="150"/>
        <end position="172"/>
    </location>
</feature>
<comment type="subcellular location">
    <subcellularLocation>
        <location evidence="15 17">Cell membrane</location>
        <topology evidence="15 17">Multi-pass membrane protein</topology>
    </subcellularLocation>
    <subcellularLocation>
        <location evidence="16">Cell membrane</location>
        <topology evidence="16">Peripheral membrane protein</topology>
    </subcellularLocation>
    <subcellularLocation>
        <location evidence="1">Membrane</location>
        <topology evidence="1">Multi-pass membrane protein</topology>
    </subcellularLocation>
</comment>
<evidence type="ECO:0000256" key="13">
    <source>
        <dbReference type="ARBA" id="ARBA00023075"/>
    </source>
</evidence>
<evidence type="ECO:0000313" key="19">
    <source>
        <dbReference type="EMBL" id="APA98591.1"/>
    </source>
</evidence>
<dbReference type="Pfam" id="PF00146">
    <property type="entry name" value="NADHdh"/>
    <property type="match status" value="1"/>
</dbReference>
<dbReference type="PROSITE" id="PS00667">
    <property type="entry name" value="COMPLEX1_ND1_1"/>
    <property type="match status" value="1"/>
</dbReference>
<keyword evidence="11 16" id="KW-0411">Iron-sulfur</keyword>
<feature type="transmembrane region" description="Helical" evidence="15">
    <location>
        <begin position="277"/>
        <end position="298"/>
    </location>
</feature>
<sequence length="616" mass="66831">MSELYLMRGFTGPSVVTQATASGADANPLGMFGHDPWWLVLVKSIGIFVFLLLTPMLAVYAERKIVAFMQMRVGPNRVGPRGSLQSIADGVKMLLKEDIIPAIVDKPIFILAPVISLIPAVMAFAVIPFGPEVTMFGHRTPLQLTDMPVGVLYILAMASVGVYGIVLAGWASGSTYPLLGGLRSTAQVISYEIAMALCFAAVFLLSGTMATSGIVAAQNGTWYVFLLLPSFLIYAVSMVGETNRAPFDLPEAEGALVGGFHTEYSSLKFAMFMMAEYINMATVSALATTLFFGGWHAPFPISLWAGANSGWWPMLWFTAKVWTFLFVFIWLRGTLPRLRYDQFMHLGWKLLIPVSLAWVMYVATLKVLQDNGTHIQTAGMVIGGIVVALVLLGLVLRAGHAGDDRTKASPDPDSTRAYSDFPVPPMPAEPAVAGPKPGLLEPLGGFLVTAATMFKTPNTELYPEVKTPTAPRYHGRHQLNRHPDGLEKCIGCELCAWACPADAIYVEGADNTEDERFSPGERYGRVYQINYLRCIGCGLCIEACPTRALTMTNEYELADDNRADLIFEKQDLLAPLRSGMLAPPHAMYPGADEGSYYRGEVPGAASELAGAEGAQQ</sequence>
<dbReference type="EC" id="7.1.1.-" evidence="16"/>
<comment type="similarity">
    <text evidence="15 17">Belongs to the complex I subunit 1 family.</text>
</comment>
<feature type="transmembrane region" description="Helical" evidence="15">
    <location>
        <begin position="108"/>
        <end position="130"/>
    </location>
</feature>
<evidence type="ECO:0000256" key="15">
    <source>
        <dbReference type="HAMAP-Rule" id="MF_01350"/>
    </source>
</evidence>
<dbReference type="KEGG" id="nsr:NS506_04543"/>
<dbReference type="GO" id="GO:0051539">
    <property type="term" value="F:4 iron, 4 sulfur cluster binding"/>
    <property type="evidence" value="ECO:0007669"/>
    <property type="project" value="UniProtKB-KW"/>
</dbReference>
<evidence type="ECO:0000256" key="7">
    <source>
        <dbReference type="ARBA" id="ARBA00022737"/>
    </source>
</evidence>
<dbReference type="NCBIfam" id="NF004743">
    <property type="entry name" value="PRK06076.1-4"/>
    <property type="match status" value="1"/>
</dbReference>
<feature type="binding site" evidence="16">
    <location>
        <position position="540"/>
    </location>
    <ligand>
        <name>[4Fe-4S] cluster</name>
        <dbReference type="ChEBI" id="CHEBI:49883"/>
        <label>2</label>
    </ligand>
</feature>
<evidence type="ECO:0000256" key="3">
    <source>
        <dbReference type="ARBA" id="ARBA00022485"/>
    </source>
</evidence>
<dbReference type="NCBIfam" id="NF004537">
    <property type="entry name" value="PRK05888.1-3"/>
    <property type="match status" value="1"/>
</dbReference>
<dbReference type="FunFam" id="3.30.70.3270:FF:000007">
    <property type="entry name" value="NADH-quinone oxidoreductase subunit I"/>
    <property type="match status" value="1"/>
</dbReference>
<evidence type="ECO:0000256" key="5">
    <source>
        <dbReference type="ARBA" id="ARBA00022719"/>
    </source>
</evidence>
<organism evidence="19 20">
    <name type="scientific">Nocardia seriolae</name>
    <dbReference type="NCBI Taxonomy" id="37332"/>
    <lineage>
        <taxon>Bacteria</taxon>
        <taxon>Bacillati</taxon>
        <taxon>Actinomycetota</taxon>
        <taxon>Actinomycetes</taxon>
        <taxon>Mycobacteriales</taxon>
        <taxon>Nocardiaceae</taxon>
        <taxon>Nocardia</taxon>
    </lineage>
</organism>
<evidence type="ECO:0000256" key="8">
    <source>
        <dbReference type="ARBA" id="ARBA00022967"/>
    </source>
</evidence>
<dbReference type="Pfam" id="PF12838">
    <property type="entry name" value="Fer4_7"/>
    <property type="match status" value="1"/>
</dbReference>
<evidence type="ECO:0000256" key="16">
    <source>
        <dbReference type="HAMAP-Rule" id="MF_01351"/>
    </source>
</evidence>
<dbReference type="InterPro" id="IPR010226">
    <property type="entry name" value="NADH_quinone_OxRdtase_chainI"/>
</dbReference>
<protein>
    <recommendedName>
        <fullName evidence="15 16">Multifunctional fusion protein</fullName>
    </recommendedName>
    <domain>
        <recommendedName>
            <fullName evidence="16">NADH-quinone oxidoreductase subunit I</fullName>
            <ecNumber evidence="16">7.1.1.-</ecNumber>
        </recommendedName>
        <alternativeName>
            <fullName evidence="16">NADH dehydrogenase I subunit I</fullName>
        </alternativeName>
        <alternativeName>
            <fullName evidence="16">NDH-1 subunit I</fullName>
        </alternativeName>
    </domain>
    <domain>
        <recommendedName>
            <fullName evidence="15">NADH-quinone oxidoreductase subunit H</fullName>
        </recommendedName>
        <alternativeName>
            <fullName evidence="15">NADH dehydrogenase I subunit H</fullName>
        </alternativeName>
        <alternativeName>
            <fullName evidence="15">NDH-1 subunit H</fullName>
        </alternativeName>
    </domain>
</protein>
<comment type="function">
    <text evidence="15">NDH-1 shuttles electrons from NADH, via FMN and iron-sulfur (Fe-S) centers, to quinones in the respiratory chain. The immediate electron acceptor for the enzyme in this species is believed to be ubiquinone. Couples the redox reaction to proton translocation (for every two electrons transferred, four hydrogen ions are translocated across the cytoplasmic membrane), and thus conserves the redox energy in a proton gradient. This subunit may bind ubiquinone.</text>
</comment>
<evidence type="ECO:0000256" key="17">
    <source>
        <dbReference type="RuleBase" id="RU000471"/>
    </source>
</evidence>
<dbReference type="InterPro" id="IPR018086">
    <property type="entry name" value="NADH_UbQ_OxRdtase_su1_CS"/>
</dbReference>
<dbReference type="PROSITE" id="PS51379">
    <property type="entry name" value="4FE4S_FER_2"/>
    <property type="match status" value="2"/>
</dbReference>
<keyword evidence="13 16" id="KW-0830">Ubiquinone</keyword>
<feature type="domain" description="4Fe-4S ferredoxin-type" evidence="18">
    <location>
        <begin position="479"/>
        <end position="509"/>
    </location>
</feature>
<feature type="binding site" evidence="16">
    <location>
        <position position="537"/>
    </location>
    <ligand>
        <name>[4Fe-4S] cluster</name>
        <dbReference type="ChEBI" id="CHEBI:49883"/>
        <label>2</label>
    </ligand>
</feature>
<keyword evidence="14 16" id="KW-0472">Membrane</keyword>
<keyword evidence="7" id="KW-0677">Repeat</keyword>
<evidence type="ECO:0000256" key="10">
    <source>
        <dbReference type="ARBA" id="ARBA00023004"/>
    </source>
</evidence>
<feature type="binding site" evidence="16">
    <location>
        <position position="544"/>
    </location>
    <ligand>
        <name>[4Fe-4S] cluster</name>
        <dbReference type="ChEBI" id="CHEBI:49883"/>
        <label>1</label>
    </ligand>
</feature>
<feature type="transmembrane region" description="Helical" evidence="15">
    <location>
        <begin position="222"/>
        <end position="240"/>
    </location>
</feature>
<dbReference type="HAMAP" id="MF_01351">
    <property type="entry name" value="NDH1_NuoI"/>
    <property type="match status" value="1"/>
</dbReference>
<evidence type="ECO:0000256" key="9">
    <source>
        <dbReference type="ARBA" id="ARBA00022989"/>
    </source>
</evidence>
<evidence type="ECO:0000256" key="1">
    <source>
        <dbReference type="ARBA" id="ARBA00004141"/>
    </source>
</evidence>
<evidence type="ECO:0000256" key="4">
    <source>
        <dbReference type="ARBA" id="ARBA00022692"/>
    </source>
</evidence>
<keyword evidence="8 16" id="KW-1278">Translocase</keyword>
<dbReference type="AlphaFoldDB" id="A0ABC8AWY5"/>
<evidence type="ECO:0000313" key="20">
    <source>
        <dbReference type="Proteomes" id="UP000180166"/>
    </source>
</evidence>
<dbReference type="InterPro" id="IPR017900">
    <property type="entry name" value="4Fe4S_Fe_S_CS"/>
</dbReference>
<feature type="transmembrane region" description="Helical" evidence="15">
    <location>
        <begin position="310"/>
        <end position="331"/>
    </location>
</feature>
<comment type="cofactor">
    <cofactor evidence="16">
        <name>[4Fe-4S] cluster</name>
        <dbReference type="ChEBI" id="CHEBI:49883"/>
    </cofactor>
    <text evidence="16">Binds 2 [4Fe-4S] clusters per subunit.</text>
</comment>
<dbReference type="GO" id="GO:0005506">
    <property type="term" value="F:iron ion binding"/>
    <property type="evidence" value="ECO:0007669"/>
    <property type="project" value="UniProtKB-UniRule"/>
</dbReference>
<feature type="domain" description="4Fe-4S ferredoxin-type" evidence="18">
    <location>
        <begin position="525"/>
        <end position="554"/>
    </location>
</feature>
<feature type="transmembrane region" description="Helical" evidence="15">
    <location>
        <begin position="37"/>
        <end position="61"/>
    </location>
</feature>
<dbReference type="PANTHER" id="PTHR11432">
    <property type="entry name" value="NADH DEHYDROGENASE SUBUNIT 1"/>
    <property type="match status" value="1"/>
</dbReference>
<reference evidence="19 20" key="1">
    <citation type="submission" date="2016-10" db="EMBL/GenBank/DDBJ databases">
        <title>Genome sequence of Nocardia seriolae strain EM150506, isolated from Anguila japonica.</title>
        <authorList>
            <person name="Han H.-J."/>
        </authorList>
    </citation>
    <scope>NUCLEOTIDE SEQUENCE [LARGE SCALE GENOMIC DNA]</scope>
    <source>
        <strain evidence="19 20">EM150506</strain>
    </source>
</reference>
<feature type="binding site" evidence="16">
    <location>
        <position position="499"/>
    </location>
    <ligand>
        <name>[4Fe-4S] cluster</name>
        <dbReference type="ChEBI" id="CHEBI:49883"/>
        <label>2</label>
    </ligand>
</feature>
<feature type="binding site" evidence="16">
    <location>
        <position position="534"/>
    </location>
    <ligand>
        <name>[4Fe-4S] cluster</name>
        <dbReference type="ChEBI" id="CHEBI:49883"/>
        <label>2</label>
    </ligand>
</feature>
<dbReference type="PROSITE" id="PS00668">
    <property type="entry name" value="COMPLEX1_ND1_2"/>
    <property type="match status" value="1"/>
</dbReference>
<name>A0ABC8AWY5_9NOCA</name>
<evidence type="ECO:0000256" key="11">
    <source>
        <dbReference type="ARBA" id="ARBA00023014"/>
    </source>
</evidence>
<keyword evidence="3 16" id="KW-0004">4Fe-4S</keyword>
<evidence type="ECO:0000256" key="2">
    <source>
        <dbReference type="ARBA" id="ARBA00022475"/>
    </source>
</evidence>
<dbReference type="GO" id="GO:0005886">
    <property type="term" value="C:plasma membrane"/>
    <property type="evidence" value="ECO:0007669"/>
    <property type="project" value="UniProtKB-SubCell"/>
</dbReference>
<evidence type="ECO:0000256" key="6">
    <source>
        <dbReference type="ARBA" id="ARBA00022723"/>
    </source>
</evidence>
<dbReference type="Proteomes" id="UP000180166">
    <property type="component" value="Chromosome"/>
</dbReference>
<keyword evidence="9 15" id="KW-1133">Transmembrane helix</keyword>
<dbReference type="InterPro" id="IPR001694">
    <property type="entry name" value="NADH_UbQ_OxRdtase_su1/FPO"/>
</dbReference>
<feature type="transmembrane region" description="Helical" evidence="15">
    <location>
        <begin position="343"/>
        <end position="363"/>
    </location>
</feature>
<dbReference type="GO" id="GO:0050136">
    <property type="term" value="F:NADH dehydrogenase (quinone) (non-electrogenic) activity"/>
    <property type="evidence" value="ECO:0007669"/>
    <property type="project" value="UniProtKB-UniRule"/>
</dbReference>
<feature type="transmembrane region" description="Helical" evidence="15">
    <location>
        <begin position="375"/>
        <end position="396"/>
    </location>
</feature>
<feature type="binding site" evidence="16">
    <location>
        <position position="495"/>
    </location>
    <ligand>
        <name>[4Fe-4S] cluster</name>
        <dbReference type="ChEBI" id="CHEBI:49883"/>
        <label>1</label>
    </ligand>
</feature>
<evidence type="ECO:0000259" key="18">
    <source>
        <dbReference type="PROSITE" id="PS51379"/>
    </source>
</evidence>
<dbReference type="NCBIfam" id="NF004741">
    <property type="entry name" value="PRK06076.1-2"/>
    <property type="match status" value="1"/>
</dbReference>
<comment type="similarity">
    <text evidence="16">Belongs to the complex I 23 kDa subunit family.</text>
</comment>
<dbReference type="SUPFAM" id="SSF54862">
    <property type="entry name" value="4Fe-4S ferredoxins"/>
    <property type="match status" value="1"/>
</dbReference>
<keyword evidence="4 15" id="KW-0812">Transmembrane</keyword>
<dbReference type="PANTHER" id="PTHR11432:SF3">
    <property type="entry name" value="NADH-UBIQUINONE OXIDOREDUCTASE CHAIN 1"/>
    <property type="match status" value="1"/>
</dbReference>
<evidence type="ECO:0000256" key="14">
    <source>
        <dbReference type="ARBA" id="ARBA00023136"/>
    </source>
</evidence>
<proteinExistence type="inferred from homology"/>
<feature type="binding site" evidence="16">
    <location>
        <position position="489"/>
    </location>
    <ligand>
        <name>[4Fe-4S] cluster</name>
        <dbReference type="ChEBI" id="CHEBI:49883"/>
        <label>1</label>
    </ligand>
</feature>
<dbReference type="HAMAP" id="MF_01350">
    <property type="entry name" value="NDH1_NuoH"/>
    <property type="match status" value="1"/>
</dbReference>
<feature type="binding site" evidence="16">
    <location>
        <position position="492"/>
    </location>
    <ligand>
        <name>[4Fe-4S] cluster</name>
        <dbReference type="ChEBI" id="CHEBI:49883"/>
        <label>1</label>
    </ligand>
</feature>